<feature type="transmembrane region" description="Helical" evidence="1">
    <location>
        <begin position="36"/>
        <end position="57"/>
    </location>
</feature>
<dbReference type="EMBL" id="CP098400">
    <property type="protein sequence ID" value="URW80000.1"/>
    <property type="molecule type" value="Genomic_DNA"/>
</dbReference>
<sequence>MKNTLKSLYTNARFFYIMWGLVVVFAASLFRDYLFSAGVILLSAFIGAVLVEFFLLYPSGGNAYIRANRRLAERFSNGDMNEVAITVESHFPFPVNIEIIDEIPYHFQIRDFLKKGRLVTGKPTVFKYGLRPLERGEYVFGALNVYVKGRLGLLSRRYRFDAGAIVKVYPSFIQMRRYEIMAISNRLNEVGVKKIRRIGHHSEFDQIREYIKGDDIRTINWRATARVAKMMVNQFRDERSQQIFCLINMGRSMKMPFDGLTLLDYAINTSLVMSNIAILRHDKTGLVTFDDKIRSALPARAEGRHMQSIMEVLYKQTTSFSESNYEALYTFIRSRVHQRSLFILFTNFESIESARREIDLLTGIASKHLLMLVFFENEEVSKVLTSETTDAEEIYKHAIAEKFIYDKKQIVKELERRGIYALLTKPEKLTVDTMNKYLEFKSRGLL</sequence>
<reference evidence="3" key="2">
    <citation type="submission" date="2022-06" db="EMBL/GenBank/DDBJ databases">
        <title>Xiashengella guii gen. nov. sp. nov., a bacterium isolated form anaerobic digestion tank.</title>
        <authorList>
            <person name="Huang H."/>
        </authorList>
    </citation>
    <scope>NUCLEOTIDE SEQUENCE</scope>
    <source>
        <strain evidence="3">Ai-910</strain>
    </source>
</reference>
<reference evidence="3" key="1">
    <citation type="submission" date="2022-05" db="EMBL/GenBank/DDBJ databases">
        <authorList>
            <person name="Sun X."/>
        </authorList>
    </citation>
    <scope>NUCLEOTIDE SEQUENCE</scope>
    <source>
        <strain evidence="3">Ai-910</strain>
    </source>
</reference>
<evidence type="ECO:0000313" key="4">
    <source>
        <dbReference type="Proteomes" id="UP001056426"/>
    </source>
</evidence>
<evidence type="ECO:0000259" key="2">
    <source>
        <dbReference type="Pfam" id="PF01882"/>
    </source>
</evidence>
<dbReference type="PANTHER" id="PTHR33608:SF3">
    <property type="entry name" value="SLR2013 PROTEIN"/>
    <property type="match status" value="1"/>
</dbReference>
<gene>
    <name evidence="3" type="ORF">M9189_01325</name>
</gene>
<protein>
    <submittedName>
        <fullName evidence="3">DUF58 domain-containing protein</fullName>
    </submittedName>
</protein>
<dbReference type="AlphaFoldDB" id="A0A9J6ZRZ7"/>
<dbReference type="InterPro" id="IPR002881">
    <property type="entry name" value="DUF58"/>
</dbReference>
<dbReference type="PANTHER" id="PTHR33608">
    <property type="entry name" value="BLL2464 PROTEIN"/>
    <property type="match status" value="1"/>
</dbReference>
<feature type="domain" description="DUF58" evidence="2">
    <location>
        <begin position="206"/>
        <end position="350"/>
    </location>
</feature>
<keyword evidence="4" id="KW-1185">Reference proteome</keyword>
<evidence type="ECO:0000313" key="3">
    <source>
        <dbReference type="EMBL" id="URW80000.1"/>
    </source>
</evidence>
<keyword evidence="1" id="KW-0472">Membrane</keyword>
<name>A0A9J6ZRZ7_9BACT</name>
<dbReference type="Pfam" id="PF01882">
    <property type="entry name" value="DUF58"/>
    <property type="match status" value="1"/>
</dbReference>
<feature type="transmembrane region" description="Helical" evidence="1">
    <location>
        <begin position="12"/>
        <end position="30"/>
    </location>
</feature>
<organism evidence="3 4">
    <name type="scientific">Xiashengella succiniciproducens</name>
    <dbReference type="NCBI Taxonomy" id="2949635"/>
    <lineage>
        <taxon>Bacteria</taxon>
        <taxon>Pseudomonadati</taxon>
        <taxon>Bacteroidota</taxon>
        <taxon>Bacteroidia</taxon>
        <taxon>Marinilabiliales</taxon>
        <taxon>Marinilabiliaceae</taxon>
        <taxon>Xiashengella</taxon>
    </lineage>
</organism>
<evidence type="ECO:0000256" key="1">
    <source>
        <dbReference type="SAM" id="Phobius"/>
    </source>
</evidence>
<dbReference type="KEGG" id="alkq:M9189_01325"/>
<dbReference type="Proteomes" id="UP001056426">
    <property type="component" value="Chromosome"/>
</dbReference>
<keyword evidence="1" id="KW-0812">Transmembrane</keyword>
<accession>A0A9J6ZRZ7</accession>
<proteinExistence type="predicted"/>
<dbReference type="RefSeq" id="WP_250724112.1">
    <property type="nucleotide sequence ID" value="NZ_CP098400.1"/>
</dbReference>
<keyword evidence="1" id="KW-1133">Transmembrane helix</keyword>